<keyword evidence="1" id="KW-0813">Transport</keyword>
<feature type="domain" description="SDA1 N-terminal" evidence="3">
    <location>
        <begin position="286"/>
        <end position="428"/>
    </location>
</feature>
<proteinExistence type="inferred from homology"/>
<dbReference type="AlphaFoldDB" id="A0AAD9UPW0"/>
<feature type="region of interest" description="Disordered" evidence="2">
    <location>
        <begin position="457"/>
        <end position="482"/>
    </location>
</feature>
<feature type="compositionally biased region" description="Acidic residues" evidence="2">
    <location>
        <begin position="517"/>
        <end position="542"/>
    </location>
</feature>
<dbReference type="RefSeq" id="XP_067804355.1">
    <property type="nucleotide sequence ID" value="XM_067945564.1"/>
</dbReference>
<dbReference type="GO" id="GO:0015031">
    <property type="term" value="P:protein transport"/>
    <property type="evidence" value="ECO:0007669"/>
    <property type="project" value="UniProtKB-KW"/>
</dbReference>
<dbReference type="PANTHER" id="PTHR12730:SF0">
    <property type="entry name" value="PROTEIN SDA1 HOMOLOG"/>
    <property type="match status" value="1"/>
</dbReference>
<evidence type="ECO:0000256" key="2">
    <source>
        <dbReference type="SAM" id="MobiDB-lite"/>
    </source>
</evidence>
<evidence type="ECO:0000256" key="1">
    <source>
        <dbReference type="RuleBase" id="RU365057"/>
    </source>
</evidence>
<evidence type="ECO:0000313" key="5">
    <source>
        <dbReference type="Proteomes" id="UP001214638"/>
    </source>
</evidence>
<dbReference type="InterPro" id="IPR027312">
    <property type="entry name" value="Sda1"/>
</dbReference>
<protein>
    <recommendedName>
        <fullName evidence="1">Protein SDA1</fullName>
    </recommendedName>
</protein>
<feature type="compositionally biased region" description="Acidic residues" evidence="2">
    <location>
        <begin position="500"/>
        <end position="509"/>
    </location>
</feature>
<comment type="caution">
    <text evidence="4">The sequence shown here is derived from an EMBL/GenBank/DDBJ whole genome shotgun (WGS) entry which is preliminary data.</text>
</comment>
<dbReference type="GeneID" id="94334813"/>
<organism evidence="4 5">
    <name type="scientific">Babesia duncani</name>
    <dbReference type="NCBI Taxonomy" id="323732"/>
    <lineage>
        <taxon>Eukaryota</taxon>
        <taxon>Sar</taxon>
        <taxon>Alveolata</taxon>
        <taxon>Apicomplexa</taxon>
        <taxon>Aconoidasida</taxon>
        <taxon>Piroplasmida</taxon>
        <taxon>Babesiidae</taxon>
        <taxon>Babesia</taxon>
    </lineage>
</organism>
<dbReference type="InterPro" id="IPR012977">
    <property type="entry name" value="SDA1_N"/>
</dbReference>
<evidence type="ECO:0000313" key="4">
    <source>
        <dbReference type="EMBL" id="KAK2197513.1"/>
    </source>
</evidence>
<keyword evidence="5" id="KW-1185">Reference proteome</keyword>
<keyword evidence="1" id="KW-0653">Protein transport</keyword>
<reference evidence="4" key="1">
    <citation type="journal article" date="2023" name="Nat. Microbiol.">
        <title>Babesia duncani multi-omics identifies virulence factors and drug targets.</title>
        <authorList>
            <person name="Singh P."/>
            <person name="Lonardi S."/>
            <person name="Liang Q."/>
            <person name="Vydyam P."/>
            <person name="Khabirova E."/>
            <person name="Fang T."/>
            <person name="Gihaz S."/>
            <person name="Thekkiniath J."/>
            <person name="Munshi M."/>
            <person name="Abel S."/>
            <person name="Ciampossin L."/>
            <person name="Batugedara G."/>
            <person name="Gupta M."/>
            <person name="Lu X.M."/>
            <person name="Lenz T."/>
            <person name="Chakravarty S."/>
            <person name="Cornillot E."/>
            <person name="Hu Y."/>
            <person name="Ma W."/>
            <person name="Gonzalez L.M."/>
            <person name="Sanchez S."/>
            <person name="Estrada K."/>
            <person name="Sanchez-Flores A."/>
            <person name="Montero E."/>
            <person name="Harb O.S."/>
            <person name="Le Roch K.G."/>
            <person name="Mamoun C.B."/>
        </authorList>
    </citation>
    <scope>NUCLEOTIDE SEQUENCE</scope>
    <source>
        <strain evidence="4">WA1</strain>
    </source>
</reference>
<comment type="subcellular location">
    <subcellularLocation>
        <location evidence="1">Nucleus</location>
        <location evidence="1">Nucleolus</location>
    </subcellularLocation>
</comment>
<dbReference type="GO" id="GO:0005730">
    <property type="term" value="C:nucleolus"/>
    <property type="evidence" value="ECO:0007669"/>
    <property type="project" value="UniProtKB-SubCell"/>
</dbReference>
<feature type="region of interest" description="Disordered" evidence="2">
    <location>
        <begin position="495"/>
        <end position="612"/>
    </location>
</feature>
<feature type="compositionally biased region" description="Basic and acidic residues" evidence="2">
    <location>
        <begin position="577"/>
        <end position="588"/>
    </location>
</feature>
<feature type="compositionally biased region" description="Acidic residues" evidence="2">
    <location>
        <begin position="550"/>
        <end position="560"/>
    </location>
</feature>
<feature type="domain" description="SDA1 N-terminal" evidence="3">
    <location>
        <begin position="104"/>
        <end position="271"/>
    </location>
</feature>
<dbReference type="GO" id="GO:0042273">
    <property type="term" value="P:ribosomal large subunit biogenesis"/>
    <property type="evidence" value="ECO:0007669"/>
    <property type="project" value="UniProtKB-UniRule"/>
</dbReference>
<dbReference type="GO" id="GO:0000055">
    <property type="term" value="P:ribosomal large subunit export from nucleus"/>
    <property type="evidence" value="ECO:0007669"/>
    <property type="project" value="UniProtKB-UniRule"/>
</dbReference>
<dbReference type="PANTHER" id="PTHR12730">
    <property type="entry name" value="HSDA/SDA1-RELATED"/>
    <property type="match status" value="1"/>
</dbReference>
<dbReference type="Pfam" id="PF08158">
    <property type="entry name" value="SDA1_HEAT"/>
    <property type="match status" value="2"/>
</dbReference>
<accession>A0AAD9UPW0</accession>
<dbReference type="KEGG" id="bdw:94334813"/>
<evidence type="ECO:0000259" key="3">
    <source>
        <dbReference type="Pfam" id="PF08158"/>
    </source>
</evidence>
<comment type="function">
    <text evidence="1">Required for 60S pre-ribosomal subunits export to the cytoplasm.</text>
</comment>
<dbReference type="EMBL" id="JALLKP010000001">
    <property type="protein sequence ID" value="KAK2197513.1"/>
    <property type="molecule type" value="Genomic_DNA"/>
</dbReference>
<sequence length="612" mass="69860">MDNFSQLQLQMRRDPEAHAADFDHKFKELMAALDVIAMTPQIYNSDGLSLLNLVSHTVAYYVPPEAKNVDECYCKVAGNDVKSSKIDHERLRQHPVLGHRGRELCMQLLHIIKDTRRSMHAKMRRLLISTTFLLRSKRMIDIFTILPQWIELLDLEDRDARWKLFTFIIRDLTIVSKKIKHTKTLGAIQDMIFMSMQRATLPVQLLSCCIAVEMHKRRMWEDAVVVNTLARCALSGNLKMALAGTHFLLGTKNYFDTVFAALEEAQENADESAGNSKMIKVRPVHADGHFDFRAIDNLFDPQSFADELFERCKSKDISFSARILMLHLTSVLIARHGLLVPNFYTFLIKYAFPKQKLVTKILAIAAQAVHPQVPSEFLQPLVKQLVDQFISDDREDEVIAVGINTVREMAAKFSQVLDGDSLAQVLQVRSKAKPVTMALKSLINLYRQVAPELLHPSMRGKEAGTKVVQNKRRKTEKTMSCTRILSQYDHLQNLYQSDQSPDDPEEPDESESKGDADAIESESDLDDQELEDLESDDDEDPVDEIHENIDPESSDSEQEDILVNPELLKMGSKRKLSAAEKRQESVRRRMEKKRQRLDAKSSKGKRQSTTNK</sequence>
<keyword evidence="1" id="KW-0539">Nucleus</keyword>
<gene>
    <name evidence="4" type="ORF">BdWA1_000515</name>
</gene>
<comment type="similarity">
    <text evidence="1">Belongs to the SDA1 family.</text>
</comment>
<keyword evidence="1" id="KW-0690">Ribosome biogenesis</keyword>
<name>A0AAD9UPW0_9APIC</name>
<dbReference type="Proteomes" id="UP001214638">
    <property type="component" value="Unassembled WGS sequence"/>
</dbReference>